<dbReference type="RefSeq" id="WP_126466062.1">
    <property type="nucleotide sequence ID" value="NZ_LR134523.1"/>
</dbReference>
<dbReference type="InterPro" id="IPR050472">
    <property type="entry name" value="Anth_synth/Amidotransfase"/>
</dbReference>
<evidence type="ECO:0000256" key="3">
    <source>
        <dbReference type="ARBA" id="ARBA00012738"/>
    </source>
</evidence>
<dbReference type="InterPro" id="IPR036480">
    <property type="entry name" value="CarbP_synth_ssu_N_sf"/>
</dbReference>
<evidence type="ECO:0000259" key="6">
    <source>
        <dbReference type="SMART" id="SM01097"/>
    </source>
</evidence>
<evidence type="ECO:0000256" key="2">
    <source>
        <dbReference type="ARBA" id="ARBA00007800"/>
    </source>
</evidence>
<dbReference type="SUPFAM" id="SSF52317">
    <property type="entry name" value="Class I glutamine amidotransferase-like"/>
    <property type="match status" value="1"/>
</dbReference>
<dbReference type="InterPro" id="IPR029062">
    <property type="entry name" value="Class_I_gatase-like"/>
</dbReference>
<comment type="pathway">
    <text evidence="1">Amino-acid biosynthesis; L-arginine biosynthesis; carbamoyl phosphate from bicarbonate: step 1/1.</text>
</comment>
<keyword evidence="4" id="KW-0315">Glutamine amidotransferase</keyword>
<dbReference type="PANTHER" id="PTHR43418:SF7">
    <property type="entry name" value="CARBAMOYL-PHOSPHATE SYNTHASE SMALL CHAIN"/>
    <property type="match status" value="1"/>
</dbReference>
<dbReference type="PANTHER" id="PTHR43418">
    <property type="entry name" value="MULTIFUNCTIONAL TRYPTOPHAN BIOSYNTHESIS PROTEIN-RELATED"/>
    <property type="match status" value="1"/>
</dbReference>
<comment type="similarity">
    <text evidence="2">Belongs to the CarA family.</text>
</comment>
<dbReference type="EMBL" id="LR134523">
    <property type="protein sequence ID" value="VEJ36169.1"/>
    <property type="molecule type" value="Genomic_DNA"/>
</dbReference>
<dbReference type="Gene3D" id="3.40.50.880">
    <property type="match status" value="1"/>
</dbReference>
<dbReference type="PROSITE" id="PS51273">
    <property type="entry name" value="GATASE_TYPE_1"/>
    <property type="match status" value="1"/>
</dbReference>
<evidence type="ECO:0000256" key="5">
    <source>
        <dbReference type="ARBA" id="ARBA00048816"/>
    </source>
</evidence>
<dbReference type="Pfam" id="PF00117">
    <property type="entry name" value="GATase"/>
    <property type="match status" value="1"/>
</dbReference>
<reference evidence="7 8" key="1">
    <citation type="submission" date="2018-12" db="EMBL/GenBank/DDBJ databases">
        <authorList>
            <consortium name="Pathogen Informatics"/>
        </authorList>
    </citation>
    <scope>NUCLEOTIDE SEQUENCE [LARGE SCALE GENOMIC DNA]</scope>
    <source>
        <strain evidence="7 8">NCTC13079</strain>
    </source>
</reference>
<organism evidence="7 8">
    <name type="scientific">Aedoeadaptatus ivorii</name>
    <dbReference type="NCBI Taxonomy" id="54006"/>
    <lineage>
        <taxon>Bacteria</taxon>
        <taxon>Bacillati</taxon>
        <taxon>Bacillota</taxon>
        <taxon>Tissierellia</taxon>
        <taxon>Tissierellales</taxon>
        <taxon>Peptoniphilaceae</taxon>
        <taxon>Aedoeadaptatus</taxon>
    </lineage>
</organism>
<dbReference type="InterPro" id="IPR017926">
    <property type="entry name" value="GATASE"/>
</dbReference>
<comment type="catalytic activity">
    <reaction evidence="5">
        <text>hydrogencarbonate + L-glutamine + 2 ATP + H2O = carbamoyl phosphate + L-glutamate + 2 ADP + phosphate + 2 H(+)</text>
        <dbReference type="Rhea" id="RHEA:18633"/>
        <dbReference type="ChEBI" id="CHEBI:15377"/>
        <dbReference type="ChEBI" id="CHEBI:15378"/>
        <dbReference type="ChEBI" id="CHEBI:17544"/>
        <dbReference type="ChEBI" id="CHEBI:29985"/>
        <dbReference type="ChEBI" id="CHEBI:30616"/>
        <dbReference type="ChEBI" id="CHEBI:43474"/>
        <dbReference type="ChEBI" id="CHEBI:58228"/>
        <dbReference type="ChEBI" id="CHEBI:58359"/>
        <dbReference type="ChEBI" id="CHEBI:456216"/>
        <dbReference type="EC" id="6.3.5.5"/>
    </reaction>
</comment>
<keyword evidence="7" id="KW-0436">Ligase</keyword>
<protein>
    <recommendedName>
        <fullName evidence="3">carbamoyl-phosphate synthase (glutamine-hydrolyzing)</fullName>
        <ecNumber evidence="3">6.3.5.5</ecNumber>
    </recommendedName>
</protein>
<dbReference type="Proteomes" id="UP000269544">
    <property type="component" value="Chromosome"/>
</dbReference>
<dbReference type="EC" id="6.3.5.5" evidence="3"/>
<evidence type="ECO:0000256" key="4">
    <source>
        <dbReference type="ARBA" id="ARBA00022962"/>
    </source>
</evidence>
<dbReference type="Gene3D" id="3.50.30.20">
    <property type="entry name" value="Carbamoyl-phosphate synthase small subunit, N-terminal domain"/>
    <property type="match status" value="1"/>
</dbReference>
<dbReference type="Pfam" id="PF00988">
    <property type="entry name" value="CPSase_sm_chain"/>
    <property type="match status" value="1"/>
</dbReference>
<dbReference type="KEGG" id="piv:NCTC13079_01369"/>
<dbReference type="NCBIfam" id="NF009475">
    <property type="entry name" value="PRK12838.1"/>
    <property type="match status" value="1"/>
</dbReference>
<evidence type="ECO:0000256" key="1">
    <source>
        <dbReference type="ARBA" id="ARBA00005077"/>
    </source>
</evidence>
<dbReference type="GO" id="GO:0004088">
    <property type="term" value="F:carbamoyl-phosphate synthase (glutamine-hydrolyzing) activity"/>
    <property type="evidence" value="ECO:0007669"/>
    <property type="project" value="UniProtKB-EC"/>
</dbReference>
<sequence>METFIQLEDGTVFKGRQFAGRRKKVGGHFLVHGTMIGHEEVMTDPANLDRLLIFTYPLVGGYGMNFEDNQSEGPTISALICRKAMENATNFRSEMDLKAYLDYHDVVGVEEADTRGLIRHLRKSGGQRGIITDRLLTPSEMERFFAAENPNTIEAVSAVEVAEIEGGEKTVALWDFGVKDGTMEKLRELGFSVVVYPAMTNFDAILADRPDILFLSSGPGIAAQYVDIIQDIREILGKVPIYATGLGAQFLGMALGGSLQKLEQGHCGASIPVKAADGRVYMTSQNHEYIVDDLPEDVERIYTHVSDQSIEGFYDAERRAYGVLFDPFGLSGARGLEQAEGDRLSTFA</sequence>
<dbReference type="PRINTS" id="PR00099">
    <property type="entry name" value="CPSGATASE"/>
</dbReference>
<dbReference type="OrthoDB" id="9804328at2"/>
<gene>
    <name evidence="7" type="primary">carA</name>
    <name evidence="7" type="ORF">NCTC13079_01369</name>
</gene>
<dbReference type="InterPro" id="IPR002474">
    <property type="entry name" value="CarbamoylP_synth_ssu_N"/>
</dbReference>
<evidence type="ECO:0000313" key="7">
    <source>
        <dbReference type="EMBL" id="VEJ36169.1"/>
    </source>
</evidence>
<proteinExistence type="inferred from homology"/>
<feature type="domain" description="Carbamoyl-phosphate synthase small subunit N-terminal" evidence="6">
    <location>
        <begin position="1"/>
        <end position="132"/>
    </location>
</feature>
<evidence type="ECO:0000313" key="8">
    <source>
        <dbReference type="Proteomes" id="UP000269544"/>
    </source>
</evidence>
<dbReference type="SMART" id="SM01097">
    <property type="entry name" value="CPSase_sm_chain"/>
    <property type="match status" value="1"/>
</dbReference>
<name>A0A448V2Z8_9FIRM</name>
<accession>A0A448V2Z8</accession>
<dbReference type="AlphaFoldDB" id="A0A448V2Z8"/>
<keyword evidence="8" id="KW-1185">Reference proteome</keyword>
<dbReference type="SUPFAM" id="SSF52021">
    <property type="entry name" value="Carbamoyl phosphate synthetase, small subunit N-terminal domain"/>
    <property type="match status" value="1"/>
</dbReference>